<keyword evidence="5 9" id="KW-0862">Zinc</keyword>
<dbReference type="InterPro" id="IPR012934">
    <property type="entry name" value="Znf_AD"/>
</dbReference>
<dbReference type="PROSITE" id="PS00028">
    <property type="entry name" value="ZINC_FINGER_C2H2_1"/>
    <property type="match status" value="1"/>
</dbReference>
<feature type="binding site" evidence="9">
    <location>
        <position position="51"/>
    </location>
    <ligand>
        <name>Zn(2+)</name>
        <dbReference type="ChEBI" id="CHEBI:29105"/>
    </ligand>
</feature>
<keyword evidence="10" id="KW-1133">Transmembrane helix</keyword>
<feature type="transmembrane region" description="Helical" evidence="10">
    <location>
        <begin position="6"/>
        <end position="28"/>
    </location>
</feature>
<dbReference type="Pfam" id="PF07776">
    <property type="entry name" value="zf-AD"/>
    <property type="match status" value="1"/>
</dbReference>
<dbReference type="PANTHER" id="PTHR16515:SF49">
    <property type="entry name" value="GASTRULA ZINC FINGER PROTEIN XLCGF49.1-LIKE-RELATED"/>
    <property type="match status" value="1"/>
</dbReference>
<dbReference type="OrthoDB" id="10039931at2759"/>
<evidence type="ECO:0000313" key="14">
    <source>
        <dbReference type="Proteomes" id="UP000299102"/>
    </source>
</evidence>
<dbReference type="SMART" id="SM00355">
    <property type="entry name" value="ZnF_C2H2"/>
    <property type="match status" value="4"/>
</dbReference>
<keyword evidence="4 8" id="KW-0863">Zinc-finger</keyword>
<evidence type="ECO:0000256" key="5">
    <source>
        <dbReference type="ARBA" id="ARBA00022833"/>
    </source>
</evidence>
<feature type="binding site" evidence="9">
    <location>
        <position position="104"/>
    </location>
    <ligand>
        <name>Zn(2+)</name>
        <dbReference type="ChEBI" id="CHEBI:29105"/>
    </ligand>
</feature>
<evidence type="ECO:0000259" key="12">
    <source>
        <dbReference type="PROSITE" id="PS51915"/>
    </source>
</evidence>
<feature type="domain" description="ZAD" evidence="12">
    <location>
        <begin position="49"/>
        <end position="131"/>
    </location>
</feature>
<dbReference type="PANTHER" id="PTHR16515">
    <property type="entry name" value="PR DOMAIN ZINC FINGER PROTEIN"/>
    <property type="match status" value="1"/>
</dbReference>
<evidence type="ECO:0000256" key="7">
    <source>
        <dbReference type="ARBA" id="ARBA00023242"/>
    </source>
</evidence>
<protein>
    <submittedName>
        <fullName evidence="13">Zinc finger protein 692</fullName>
    </submittedName>
</protein>
<sequence length="437" mass="49577">MLSTLTLPELLVLLIGIFVGAVTLYFILPETEGRTLEMETSTDLADSIKACRTCGIHFVTPSEYQLKHLFQSCQEHSGIMLIRLELAQWNIVVSENDGYPQYICNTCIHKFEQIFQLRTACINAQNEFRKFYAVPNGNITNIKIKTEVPDENDETEICDFIYVDELTDGDYDGATPFNIPHIPIKEEVIEAAAVPIDDLKQSLDMVESASRVVIPTDKTQVDSVNVCQTDAMLQMSPHVVECNLCHHISSNQEDHKHHMQAVHDIRDLECHICGKEFKNSTSARLKFHIKWHTLNKPIKCNLCGFICKSKDALNLHKERIIEKSIAKYVEKTRYANQVDANILDVKQDENMMCQEDDKKLLSCSSSDEDYDTTEVATGASNLSTYVDGHLNTFACAKCSETFAAIEQLREHHQQHLAAEQHKPKPKFKCSFVKKCST</sequence>
<evidence type="ECO:0000313" key="13">
    <source>
        <dbReference type="EMBL" id="GBP14481.1"/>
    </source>
</evidence>
<evidence type="ECO:0000256" key="8">
    <source>
        <dbReference type="PROSITE-ProRule" id="PRU00042"/>
    </source>
</evidence>
<keyword evidence="10" id="KW-0472">Membrane</keyword>
<keyword evidence="14" id="KW-1185">Reference proteome</keyword>
<organism evidence="13 14">
    <name type="scientific">Eumeta variegata</name>
    <name type="common">Bagworm moth</name>
    <name type="synonym">Eumeta japonica</name>
    <dbReference type="NCBI Taxonomy" id="151549"/>
    <lineage>
        <taxon>Eukaryota</taxon>
        <taxon>Metazoa</taxon>
        <taxon>Ecdysozoa</taxon>
        <taxon>Arthropoda</taxon>
        <taxon>Hexapoda</taxon>
        <taxon>Insecta</taxon>
        <taxon>Pterygota</taxon>
        <taxon>Neoptera</taxon>
        <taxon>Endopterygota</taxon>
        <taxon>Lepidoptera</taxon>
        <taxon>Glossata</taxon>
        <taxon>Ditrysia</taxon>
        <taxon>Tineoidea</taxon>
        <taxon>Psychidae</taxon>
        <taxon>Oiketicinae</taxon>
        <taxon>Eumeta</taxon>
    </lineage>
</organism>
<keyword evidence="7" id="KW-0539">Nucleus</keyword>
<evidence type="ECO:0000256" key="2">
    <source>
        <dbReference type="ARBA" id="ARBA00022723"/>
    </source>
</evidence>
<dbReference type="PROSITE" id="PS51915">
    <property type="entry name" value="ZAD"/>
    <property type="match status" value="1"/>
</dbReference>
<evidence type="ECO:0000256" key="4">
    <source>
        <dbReference type="ARBA" id="ARBA00022771"/>
    </source>
</evidence>
<evidence type="ECO:0000256" key="3">
    <source>
        <dbReference type="ARBA" id="ARBA00022737"/>
    </source>
</evidence>
<dbReference type="InterPro" id="IPR036236">
    <property type="entry name" value="Znf_C2H2_sf"/>
</dbReference>
<dbReference type="EMBL" id="BGZK01005543">
    <property type="protein sequence ID" value="GBP14481.1"/>
    <property type="molecule type" value="Genomic_DNA"/>
</dbReference>
<evidence type="ECO:0000256" key="10">
    <source>
        <dbReference type="SAM" id="Phobius"/>
    </source>
</evidence>
<keyword evidence="3" id="KW-0677">Repeat</keyword>
<name>A0A4C1TMD0_EUMVA</name>
<dbReference type="Gene3D" id="3.30.160.60">
    <property type="entry name" value="Classic Zinc Finger"/>
    <property type="match status" value="1"/>
</dbReference>
<dbReference type="InterPro" id="IPR050331">
    <property type="entry name" value="Zinc_finger"/>
</dbReference>
<comment type="caution">
    <text evidence="13">The sequence shown here is derived from an EMBL/GenBank/DDBJ whole genome shotgun (WGS) entry which is preliminary data.</text>
</comment>
<feature type="binding site" evidence="9">
    <location>
        <position position="54"/>
    </location>
    <ligand>
        <name>Zn(2+)</name>
        <dbReference type="ChEBI" id="CHEBI:29105"/>
    </ligand>
</feature>
<comment type="subcellular location">
    <subcellularLocation>
        <location evidence="1">Nucleus</location>
    </subcellularLocation>
</comment>
<dbReference type="STRING" id="151549.A0A4C1TMD0"/>
<evidence type="ECO:0000256" key="6">
    <source>
        <dbReference type="ARBA" id="ARBA00023125"/>
    </source>
</evidence>
<dbReference type="InterPro" id="IPR013087">
    <property type="entry name" value="Znf_C2H2_type"/>
</dbReference>
<dbReference type="SMART" id="SM00868">
    <property type="entry name" value="zf-AD"/>
    <property type="match status" value="2"/>
</dbReference>
<dbReference type="GO" id="GO:0010468">
    <property type="term" value="P:regulation of gene expression"/>
    <property type="evidence" value="ECO:0007669"/>
    <property type="project" value="TreeGrafter"/>
</dbReference>
<dbReference type="GO" id="GO:0005634">
    <property type="term" value="C:nucleus"/>
    <property type="evidence" value="ECO:0007669"/>
    <property type="project" value="UniProtKB-SubCell"/>
</dbReference>
<reference evidence="13 14" key="1">
    <citation type="journal article" date="2019" name="Commun. Biol.">
        <title>The bagworm genome reveals a unique fibroin gene that provides high tensile strength.</title>
        <authorList>
            <person name="Kono N."/>
            <person name="Nakamura H."/>
            <person name="Ohtoshi R."/>
            <person name="Tomita M."/>
            <person name="Numata K."/>
            <person name="Arakawa K."/>
        </authorList>
    </citation>
    <scope>NUCLEOTIDE SEQUENCE [LARGE SCALE GENOMIC DNA]</scope>
</reference>
<dbReference type="GO" id="GO:0008270">
    <property type="term" value="F:zinc ion binding"/>
    <property type="evidence" value="ECO:0007669"/>
    <property type="project" value="UniProtKB-UniRule"/>
</dbReference>
<accession>A0A4C1TMD0</accession>
<evidence type="ECO:0000256" key="9">
    <source>
        <dbReference type="PROSITE-ProRule" id="PRU01263"/>
    </source>
</evidence>
<feature type="domain" description="C2H2-type" evidence="11">
    <location>
        <begin position="268"/>
        <end position="297"/>
    </location>
</feature>
<dbReference type="AlphaFoldDB" id="A0A4C1TMD0"/>
<evidence type="ECO:0000259" key="11">
    <source>
        <dbReference type="PROSITE" id="PS50157"/>
    </source>
</evidence>
<dbReference type="SUPFAM" id="SSF57716">
    <property type="entry name" value="Glucocorticoid receptor-like (DNA-binding domain)"/>
    <property type="match status" value="1"/>
</dbReference>
<keyword evidence="2 9" id="KW-0479">Metal-binding</keyword>
<dbReference type="PROSITE" id="PS50157">
    <property type="entry name" value="ZINC_FINGER_C2H2_2"/>
    <property type="match status" value="2"/>
</dbReference>
<dbReference type="SUPFAM" id="SSF57667">
    <property type="entry name" value="beta-beta-alpha zinc fingers"/>
    <property type="match status" value="1"/>
</dbReference>
<feature type="domain" description="C2H2-type" evidence="11">
    <location>
        <begin position="393"/>
        <end position="420"/>
    </location>
</feature>
<dbReference type="GO" id="GO:0003677">
    <property type="term" value="F:DNA binding"/>
    <property type="evidence" value="ECO:0007669"/>
    <property type="project" value="UniProtKB-KW"/>
</dbReference>
<gene>
    <name evidence="13" type="primary">Znf692</name>
    <name evidence="13" type="ORF">EVAR_73679_1</name>
</gene>
<evidence type="ECO:0000256" key="1">
    <source>
        <dbReference type="ARBA" id="ARBA00004123"/>
    </source>
</evidence>
<keyword evidence="6" id="KW-0238">DNA-binding</keyword>
<proteinExistence type="predicted"/>
<keyword evidence="10" id="KW-0812">Transmembrane</keyword>
<feature type="binding site" evidence="9">
    <location>
        <position position="107"/>
    </location>
    <ligand>
        <name>Zn(2+)</name>
        <dbReference type="ChEBI" id="CHEBI:29105"/>
    </ligand>
</feature>
<dbReference type="Proteomes" id="UP000299102">
    <property type="component" value="Unassembled WGS sequence"/>
</dbReference>